<dbReference type="EMBL" id="LVLB01000009">
    <property type="protein sequence ID" value="KYO00874.1"/>
    <property type="molecule type" value="Genomic_DNA"/>
</dbReference>
<evidence type="ECO:0000256" key="2">
    <source>
        <dbReference type="SAM" id="Phobius"/>
    </source>
</evidence>
<keyword evidence="2" id="KW-1133">Transmembrane helix</keyword>
<evidence type="ECO:0000313" key="4">
    <source>
        <dbReference type="Proteomes" id="UP000076004"/>
    </source>
</evidence>
<feature type="transmembrane region" description="Helical" evidence="2">
    <location>
        <begin position="378"/>
        <end position="399"/>
    </location>
</feature>
<gene>
    <name evidence="3" type="ORF">PGSY75_0829000</name>
</gene>
<reference evidence="3 4" key="1">
    <citation type="journal article" date="2016" name="Nat. Commun.">
        <title>Genomes of cryptic chimpanzee Plasmodium species reveal key evolutionary events leading to human malaria.</title>
        <authorList>
            <person name="Sundararaman S.A."/>
            <person name="Plenderleith L.J."/>
            <person name="Liu W."/>
            <person name="Loy D.E."/>
            <person name="Learn G.H."/>
            <person name="Li Y."/>
            <person name="Shaw K.S."/>
            <person name="Ayouba A."/>
            <person name="Peeters M."/>
            <person name="Speede S."/>
            <person name="Shaw G.M."/>
            <person name="Bushman F.D."/>
            <person name="Brisson D."/>
            <person name="Rayner J.C."/>
            <person name="Sharp P.M."/>
            <person name="Hahn B.H."/>
        </authorList>
    </citation>
    <scope>NUCLEOTIDE SEQUENCE [LARGE SCALE GENOMIC DNA]</scope>
    <source>
        <strain evidence="3 4">SY75</strain>
    </source>
</reference>
<evidence type="ECO:0000256" key="1">
    <source>
        <dbReference type="SAM" id="MobiDB-lite"/>
    </source>
</evidence>
<comment type="caution">
    <text evidence="3">The sequence shown here is derived from an EMBL/GenBank/DDBJ whole genome shotgun (WGS) entry which is preliminary data.</text>
</comment>
<organism evidence="3 4">
    <name type="scientific">Plasmodium gaboni</name>
    <dbReference type="NCBI Taxonomy" id="647221"/>
    <lineage>
        <taxon>Eukaryota</taxon>
        <taxon>Sar</taxon>
        <taxon>Alveolata</taxon>
        <taxon>Apicomplexa</taxon>
        <taxon>Aconoidasida</taxon>
        <taxon>Haemosporida</taxon>
        <taxon>Plasmodiidae</taxon>
        <taxon>Plasmodium</taxon>
        <taxon>Plasmodium (Laverania)</taxon>
    </lineage>
</organism>
<dbReference type="Proteomes" id="UP000076004">
    <property type="component" value="Chromosome 8"/>
</dbReference>
<dbReference type="RefSeq" id="XP_018642375.1">
    <property type="nucleotide sequence ID" value="XM_018785408.1"/>
</dbReference>
<keyword evidence="2" id="KW-0812">Transmembrane</keyword>
<feature type="transmembrane region" description="Helical" evidence="2">
    <location>
        <begin position="528"/>
        <end position="545"/>
    </location>
</feature>
<feature type="region of interest" description="Disordered" evidence="1">
    <location>
        <begin position="463"/>
        <end position="489"/>
    </location>
</feature>
<feature type="transmembrane region" description="Helical" evidence="2">
    <location>
        <begin position="614"/>
        <end position="635"/>
    </location>
</feature>
<feature type="compositionally biased region" description="Low complexity" evidence="1">
    <location>
        <begin position="464"/>
        <end position="489"/>
    </location>
</feature>
<dbReference type="GeneID" id="29776028"/>
<keyword evidence="2" id="KW-0472">Membrane</keyword>
<feature type="transmembrane region" description="Helical" evidence="2">
    <location>
        <begin position="551"/>
        <end position="567"/>
    </location>
</feature>
<dbReference type="KEGG" id="pgab:PGSY75_0829000"/>
<accession>A0A151LNW2</accession>
<proteinExistence type="predicted"/>
<evidence type="ECO:0000313" key="3">
    <source>
        <dbReference type="EMBL" id="KYO00874.1"/>
    </source>
</evidence>
<feature type="region of interest" description="Disordered" evidence="1">
    <location>
        <begin position="1211"/>
        <end position="1238"/>
    </location>
</feature>
<dbReference type="VEuPathDB" id="PlasmoDB:PGSY75_0829000"/>
<dbReference type="VEuPathDB" id="PlasmoDB:PGABG01_0829000"/>
<protein>
    <submittedName>
        <fullName evidence="3">Putative membrane protein</fullName>
    </submittedName>
</protein>
<sequence length="1866" mass="225631">MDLYQEEIYNRANINVSVIVHDNIKDVIIKNLENNMTDKNIIINNYNYNDIIKINNIQNDNIKDEEKGILSLWLKKIKVVSSVIILCVDWQHIYSQHKIQSNSKDTIESENKNNERRGSSYYIDKEGIINEGIYNMGDMNCYDNINNYITPNSFNNVDNYNIPNNFNNVDNYNNPNSFNNIDNYNNPNSFNNIDNYSNPNSFNNMNNSCEDLNMDDNKLCYVQNEEYMNKINKELLNRIEEINKIILKRKKVCKIILLVILPENTKNTEDYIKHISMLNCENISAIFITLGLKEIHNKIKKLDNLLKDCVTTFFKQYIINYERKSNINLLSFFKYNFKKAYILEMLEKYDESMKIYVNICKVFYEHIGNNIFSDLLQYFNYVIFFNCVSIRMIYIYLYFKDIKKAIHHIYTHNKIIQLTLMENQSMTNEEHQMVQEFFNIFNIYNDKKENKFFVNQIKYKKNDNINSNNNNNSKNNSNNNNNNNNSNNNNFCYNDDEEKLLLLSYINKLKEKNLDILLLLYNKILKEYLYYNLLSCVYFYFYRIIKNFQIYIQDIVLYGIYCCFFIYNKIKAVKKKDNLIENFPHSYIIYFKMDSISFLYDFILNFLIELYRIIKINQINSLSLIILYFLCTIYYEQKKYLFCAFLLLQFFTHPKDDFILNWLDVQYLKEEKYDEEEFLCSLRRLKLDIEYIRERNSVAYEPLLYLLLNSLAFVLYHENIKVDVEDGQKELEFFNVDKKEYERLFVEICFVYLNILIKNKKNNEREDFIKFLSNYFDMVNYNLYMNNDINLSLCNINVDMFYIFFDNNNNNNINSNNLYAFFEIKDIFLNEHGHNNFIYLPFFVISINDDKKYFTYQIDDAFEDMMFFFCINTNEEDMINKLNLDIQNVKNKNINDNIQNNDSYVCKFMNRKKKKKSVVSFIISEWKNEMNIDYFDLYLFIFNQIIRIRIDKISVYHCKRKYMELYNAQNKNVVTKNEYDDSLCVHNVDVNSMYDVSCKENTHESNNNMINYEKEIKQSDHKCSFVPIHNTLNKNDINSLDEEKKIFPIKNMNCLTKNKFDYYKLKDGIYMNKYENKIIYNKDKYLYKMSLLKYINYYIYSRNDKLYLNEYNISYIFIKYSTYIKNFELNFSYIIDDIDHVDFYLLSNEENVISIHKIKNRQNITLRGKKDIYKWYNNDNETVLNNEKKEKYNMEKIKKNYIYMDDDNQTEEISDCDSSLSSDKEEYNSYSDDNNMNNMNNMNNKNNMNNMNNKNNMNNMNNMNNINNMNNMNNINIINNNSNNNYFNTKEELQISENFYKLIHKNVNNNMDDEKETLFDENIFFFEIKGDKKMKNNIKNSCVKKIYGRSNFNNNCYMLYEQRKNKKMMKKRNTKDEKYENKIGYNDNINHPNGYISNTLFSFYKDEKEKLLCIPFIIRPRELKNVKISFEFLFKNIYFKDELKYNLNYFVEPSLITMVTRMNLRKDDEEENYMIHNDRENNIQEEIITHNNDTIKENIYNDLLDKDLFFFISYYIYIHNNNINRIHLVDIENITRDNIIKMEYKNTYCDFLRTNKKYLNIKYQLNYGSFFFPFNIIFKKLIFTNFIKLPYEDYIENINNKMNIQNEHKKSKIKIDLIYSKIVKYNELFTIQAVITNQTNITEEIIIFLYDLPKEKVKKKKKKKLASQNEVKRKSQMIINKYDEKKIYEFNEINKNNDNINNDNTNYDNINYDNINYDNINYDNINHDNINHDNIYNANINNTLFNIPDYESSSYDYTSSSYSSYNMENLINQDEYLLDDENVDVTRNDLQMNNILNNVSQKKYIISGIRSMKNILLPYQTLHIDWSFIPLTYGHITLPNILIKRKTKVKNNVNVFASKDIQIIVI</sequence>
<name>A0A151LNW2_9APIC</name>